<reference evidence="2 3" key="1">
    <citation type="journal article" date="2020" name="ISME J.">
        <title>Uncovering the hidden diversity of litter-decomposition mechanisms in mushroom-forming fungi.</title>
        <authorList>
            <person name="Floudas D."/>
            <person name="Bentzer J."/>
            <person name="Ahren D."/>
            <person name="Johansson T."/>
            <person name="Persson P."/>
            <person name="Tunlid A."/>
        </authorList>
    </citation>
    <scope>NUCLEOTIDE SEQUENCE [LARGE SCALE GENOMIC DNA]</scope>
    <source>
        <strain evidence="2 3">CBS 291.85</strain>
    </source>
</reference>
<proteinExistence type="predicted"/>
<feature type="compositionally biased region" description="Basic and acidic residues" evidence="1">
    <location>
        <begin position="109"/>
        <end position="118"/>
    </location>
</feature>
<organism evidence="2 3">
    <name type="scientific">Tetrapyrgos nigripes</name>
    <dbReference type="NCBI Taxonomy" id="182062"/>
    <lineage>
        <taxon>Eukaryota</taxon>
        <taxon>Fungi</taxon>
        <taxon>Dikarya</taxon>
        <taxon>Basidiomycota</taxon>
        <taxon>Agaricomycotina</taxon>
        <taxon>Agaricomycetes</taxon>
        <taxon>Agaricomycetidae</taxon>
        <taxon>Agaricales</taxon>
        <taxon>Marasmiineae</taxon>
        <taxon>Marasmiaceae</taxon>
        <taxon>Tetrapyrgos</taxon>
    </lineage>
</organism>
<evidence type="ECO:0000256" key="1">
    <source>
        <dbReference type="SAM" id="MobiDB-lite"/>
    </source>
</evidence>
<evidence type="ECO:0000313" key="2">
    <source>
        <dbReference type="EMBL" id="KAF5371690.1"/>
    </source>
</evidence>
<dbReference type="AlphaFoldDB" id="A0A8H5LVM2"/>
<protein>
    <submittedName>
        <fullName evidence="2">Uncharacterized protein</fullName>
    </submittedName>
</protein>
<name>A0A8H5LVM2_9AGAR</name>
<feature type="compositionally biased region" description="Basic and acidic residues" evidence="1">
    <location>
        <begin position="238"/>
        <end position="264"/>
    </location>
</feature>
<dbReference type="Proteomes" id="UP000559256">
    <property type="component" value="Unassembled WGS sequence"/>
</dbReference>
<feature type="region of interest" description="Disordered" evidence="1">
    <location>
        <begin position="72"/>
        <end position="146"/>
    </location>
</feature>
<dbReference type="OrthoDB" id="3262817at2759"/>
<sequence length="402" mass="44673">MIRVVRRKFDIAENEKPIFETRSFGVCRDRNIEVDEDVYPIMVSYLEEIEVVTPGHPDVAPHIVDRGQHAVVQQAGPSGSASGSRRNITYSDQATVENNSSYKGKGKAKKTEVEKVASDMDVDDGTNDQQVASATRSTSISEDNNQKEEVRARLDMLKNAQRQLATNLREPSPVETHEDYADDETPDFLSAEEEDVVEAVRVRVQSEPASLPASLADEEFKMEMLLGDAEEAPVSPSKSHDGKVKVENVKVKVERSEEPPNHNEPEEEDGNAAAGPSNTQIPVFDHENEPNDGFNEQGYTGDGRFKVVIGGPAGETQTFMLRQKHAVRKVLHKACNHFGVDVNSSHLELLLEFEDNGETVRQYIRCDDDETIGQAGIAAFAKLRLMIEGDEHNENENELDVF</sequence>
<feature type="region of interest" description="Disordered" evidence="1">
    <location>
        <begin position="231"/>
        <end position="299"/>
    </location>
</feature>
<keyword evidence="3" id="KW-1185">Reference proteome</keyword>
<gene>
    <name evidence="2" type="ORF">D9758_003397</name>
</gene>
<dbReference type="EMBL" id="JAACJM010000007">
    <property type="protein sequence ID" value="KAF5371690.1"/>
    <property type="molecule type" value="Genomic_DNA"/>
</dbReference>
<accession>A0A8H5LVM2</accession>
<feature type="compositionally biased region" description="Polar residues" evidence="1">
    <location>
        <begin position="85"/>
        <end position="102"/>
    </location>
</feature>
<comment type="caution">
    <text evidence="2">The sequence shown here is derived from an EMBL/GenBank/DDBJ whole genome shotgun (WGS) entry which is preliminary data.</text>
</comment>
<feature type="compositionally biased region" description="Low complexity" evidence="1">
    <location>
        <begin position="75"/>
        <end position="84"/>
    </location>
</feature>
<feature type="compositionally biased region" description="Polar residues" evidence="1">
    <location>
        <begin position="127"/>
        <end position="143"/>
    </location>
</feature>
<evidence type="ECO:0000313" key="3">
    <source>
        <dbReference type="Proteomes" id="UP000559256"/>
    </source>
</evidence>